<protein>
    <recommendedName>
        <fullName evidence="4">NfeD-like C-terminal domain-containing protein</fullName>
    </recommendedName>
</protein>
<keyword evidence="1" id="KW-0472">Membrane</keyword>
<evidence type="ECO:0000313" key="3">
    <source>
        <dbReference type="Proteomes" id="UP001157915"/>
    </source>
</evidence>
<name>A0ABY1NBS7_9BACT</name>
<evidence type="ECO:0008006" key="4">
    <source>
        <dbReference type="Google" id="ProtNLM"/>
    </source>
</evidence>
<gene>
    <name evidence="2" type="ORF">SAMN06265367_101339</name>
</gene>
<keyword evidence="1" id="KW-1133">Transmembrane helix</keyword>
<organism evidence="2 3">
    <name type="scientific">Algoriphagus winogradskyi</name>
    <dbReference type="NCBI Taxonomy" id="237017"/>
    <lineage>
        <taxon>Bacteria</taxon>
        <taxon>Pseudomonadati</taxon>
        <taxon>Bacteroidota</taxon>
        <taxon>Cytophagia</taxon>
        <taxon>Cytophagales</taxon>
        <taxon>Cyclobacteriaceae</taxon>
        <taxon>Algoriphagus</taxon>
    </lineage>
</organism>
<feature type="transmembrane region" description="Helical" evidence="1">
    <location>
        <begin position="27"/>
        <end position="45"/>
    </location>
</feature>
<dbReference type="EMBL" id="FXUA01000001">
    <property type="protein sequence ID" value="SMP05332.1"/>
    <property type="molecule type" value="Genomic_DNA"/>
</dbReference>
<accession>A0ABY1NBS7</accession>
<comment type="caution">
    <text evidence="2">The sequence shown here is derived from an EMBL/GenBank/DDBJ whole genome shotgun (WGS) entry which is preliminary data.</text>
</comment>
<evidence type="ECO:0000313" key="2">
    <source>
        <dbReference type="EMBL" id="SMP05332.1"/>
    </source>
</evidence>
<reference evidence="2 3" key="1">
    <citation type="submission" date="2017-05" db="EMBL/GenBank/DDBJ databases">
        <authorList>
            <person name="Varghese N."/>
            <person name="Submissions S."/>
        </authorList>
    </citation>
    <scope>NUCLEOTIDE SEQUENCE [LARGE SCALE GENOMIC DNA]</scope>
    <source>
        <strain evidence="2 3">DSM 15360</strain>
    </source>
</reference>
<keyword evidence="1" id="KW-0812">Transmembrane</keyword>
<keyword evidence="3" id="KW-1185">Reference proteome</keyword>
<evidence type="ECO:0000256" key="1">
    <source>
        <dbReference type="SAM" id="Phobius"/>
    </source>
</evidence>
<proteinExistence type="predicted"/>
<dbReference type="Proteomes" id="UP001157915">
    <property type="component" value="Unassembled WGS sequence"/>
</dbReference>
<sequence>MEENLTEEEILFLKEGVEFYESTKIKILKISAFSITVFTLLMVVLKKPLDMILIVISIGCLLAIYLCFTVSMVPLIRTKKDIRGGIKLIRQTTIQKTKISKGQTNYILNNGFKVADIDFEEDNLKSNVPKIGQTLLIKYTPHQKMVLSAKIIDEYST</sequence>
<feature type="transmembrane region" description="Helical" evidence="1">
    <location>
        <begin position="51"/>
        <end position="76"/>
    </location>
</feature>
<dbReference type="RefSeq" id="WP_283411281.1">
    <property type="nucleotide sequence ID" value="NZ_FXUA01000001.1"/>
</dbReference>